<dbReference type="AlphaFoldDB" id="A0A0D3J177"/>
<dbReference type="PaxDb" id="2903-EOD17262"/>
<reference evidence="2" key="1">
    <citation type="journal article" date="2013" name="Nature">
        <title>Pan genome of the phytoplankton Emiliania underpins its global distribution.</title>
        <authorList>
            <person name="Read B.A."/>
            <person name="Kegel J."/>
            <person name="Klute M.J."/>
            <person name="Kuo A."/>
            <person name="Lefebvre S.C."/>
            <person name="Maumus F."/>
            <person name="Mayer C."/>
            <person name="Miller J."/>
            <person name="Monier A."/>
            <person name="Salamov A."/>
            <person name="Young J."/>
            <person name="Aguilar M."/>
            <person name="Claverie J.M."/>
            <person name="Frickenhaus S."/>
            <person name="Gonzalez K."/>
            <person name="Herman E.K."/>
            <person name="Lin Y.C."/>
            <person name="Napier J."/>
            <person name="Ogata H."/>
            <person name="Sarno A.F."/>
            <person name="Shmutz J."/>
            <person name="Schroeder D."/>
            <person name="de Vargas C."/>
            <person name="Verret F."/>
            <person name="von Dassow P."/>
            <person name="Valentin K."/>
            <person name="Van de Peer Y."/>
            <person name="Wheeler G."/>
            <person name="Dacks J.B."/>
            <person name="Delwiche C.F."/>
            <person name="Dyhrman S.T."/>
            <person name="Glockner G."/>
            <person name="John U."/>
            <person name="Richards T."/>
            <person name="Worden A.Z."/>
            <person name="Zhang X."/>
            <person name="Grigoriev I.V."/>
            <person name="Allen A.E."/>
            <person name="Bidle K."/>
            <person name="Borodovsky M."/>
            <person name="Bowler C."/>
            <person name="Brownlee C."/>
            <person name="Cock J.M."/>
            <person name="Elias M."/>
            <person name="Gladyshev V.N."/>
            <person name="Groth M."/>
            <person name="Guda C."/>
            <person name="Hadaegh A."/>
            <person name="Iglesias-Rodriguez M.D."/>
            <person name="Jenkins J."/>
            <person name="Jones B.M."/>
            <person name="Lawson T."/>
            <person name="Leese F."/>
            <person name="Lindquist E."/>
            <person name="Lobanov A."/>
            <person name="Lomsadze A."/>
            <person name="Malik S.B."/>
            <person name="Marsh M.E."/>
            <person name="Mackinder L."/>
            <person name="Mock T."/>
            <person name="Mueller-Roeber B."/>
            <person name="Pagarete A."/>
            <person name="Parker M."/>
            <person name="Probert I."/>
            <person name="Quesneville H."/>
            <person name="Raines C."/>
            <person name="Rensing S.A."/>
            <person name="Riano-Pachon D.M."/>
            <person name="Richier S."/>
            <person name="Rokitta S."/>
            <person name="Shiraiwa Y."/>
            <person name="Soanes D.M."/>
            <person name="van der Giezen M."/>
            <person name="Wahlund T.M."/>
            <person name="Williams B."/>
            <person name="Wilson W."/>
            <person name="Wolfe G."/>
            <person name="Wurch L.L."/>
        </authorList>
    </citation>
    <scope>NUCLEOTIDE SEQUENCE</scope>
</reference>
<evidence type="ECO:0000313" key="1">
    <source>
        <dbReference type="EnsemblProtists" id="EOD17262"/>
    </source>
</evidence>
<dbReference type="HOGENOM" id="CLU_1258138_0_0_1"/>
<keyword evidence="2" id="KW-1185">Reference proteome</keyword>
<dbReference type="Proteomes" id="UP000013827">
    <property type="component" value="Unassembled WGS sequence"/>
</dbReference>
<organism evidence="1 2">
    <name type="scientific">Emiliania huxleyi (strain CCMP1516)</name>
    <dbReference type="NCBI Taxonomy" id="280463"/>
    <lineage>
        <taxon>Eukaryota</taxon>
        <taxon>Haptista</taxon>
        <taxon>Haptophyta</taxon>
        <taxon>Prymnesiophyceae</taxon>
        <taxon>Isochrysidales</taxon>
        <taxon>Noelaerhabdaceae</taxon>
        <taxon>Emiliania</taxon>
    </lineage>
</organism>
<proteinExistence type="predicted"/>
<dbReference type="KEGG" id="ehx:EMIHUDRAFT_244236"/>
<dbReference type="EnsemblProtists" id="EOD17262">
    <property type="protein sequence ID" value="EOD17262"/>
    <property type="gene ID" value="EMIHUDRAFT_244236"/>
</dbReference>
<dbReference type="GeneID" id="17263411"/>
<reference evidence="1" key="2">
    <citation type="submission" date="2024-10" db="UniProtKB">
        <authorList>
            <consortium name="EnsemblProtists"/>
        </authorList>
    </citation>
    <scope>IDENTIFICATION</scope>
</reference>
<name>A0A0D3J177_EMIH1</name>
<protein>
    <submittedName>
        <fullName evidence="1">Uncharacterized protein</fullName>
    </submittedName>
</protein>
<dbReference type="RefSeq" id="XP_005769691.1">
    <property type="nucleotide sequence ID" value="XM_005769634.1"/>
</dbReference>
<evidence type="ECO:0000313" key="2">
    <source>
        <dbReference type="Proteomes" id="UP000013827"/>
    </source>
</evidence>
<sequence length="230" mass="23870">MSLNHEAMRVACAGNGGRSRACDQLTEAGNVTRVLSAELQVEDGLNYAIAAELESAAIVSLRGWTQTLELVSASIAAKRDATSVALGNGSTLALGGAAFASFYRARLRSYHANKAAQTQADWGTAQKPLGMGATNAIRCCDSFGLDRMATASDSATTADLCKAIGARLGAAALWARQELSFGRGIFLVSELTAASDAVVDAALVQAATASSQQERNQLKEKLCHALTESG</sequence>
<accession>A0A0D3J177</accession>